<reference evidence="2" key="1">
    <citation type="journal article" date="2014" name="Int. J. Syst. Evol. Microbiol.">
        <title>Complete genome sequence of Corynebacterium casei LMG S-19264T (=DSM 44701T), isolated from a smear-ripened cheese.</title>
        <authorList>
            <consortium name="US DOE Joint Genome Institute (JGI-PGF)"/>
            <person name="Walter F."/>
            <person name="Albersmeier A."/>
            <person name="Kalinowski J."/>
            <person name="Ruckert C."/>
        </authorList>
    </citation>
    <scope>NUCLEOTIDE SEQUENCE</scope>
    <source>
        <strain evidence="2">JCM 4784</strain>
    </source>
</reference>
<evidence type="ECO:0000256" key="1">
    <source>
        <dbReference type="SAM" id="MobiDB-lite"/>
    </source>
</evidence>
<evidence type="ECO:0000313" key="3">
    <source>
        <dbReference type="Proteomes" id="UP000608024"/>
    </source>
</evidence>
<reference evidence="2" key="2">
    <citation type="submission" date="2020-09" db="EMBL/GenBank/DDBJ databases">
        <authorList>
            <person name="Sun Q."/>
            <person name="Ohkuma M."/>
        </authorList>
    </citation>
    <scope>NUCLEOTIDE SEQUENCE</scope>
    <source>
        <strain evidence="2">JCM 4784</strain>
    </source>
</reference>
<comment type="caution">
    <text evidence="2">The sequence shown here is derived from an EMBL/GenBank/DDBJ whole genome shotgun (WGS) entry which is preliminary data.</text>
</comment>
<proteinExistence type="predicted"/>
<gene>
    <name evidence="2" type="ORF">GCM10018785_08650</name>
</gene>
<feature type="region of interest" description="Disordered" evidence="1">
    <location>
        <begin position="67"/>
        <end position="98"/>
    </location>
</feature>
<dbReference type="AlphaFoldDB" id="A0A919DGM5"/>
<feature type="region of interest" description="Disordered" evidence="1">
    <location>
        <begin position="30"/>
        <end position="54"/>
    </location>
</feature>
<accession>A0A919DGM5</accession>
<dbReference type="Proteomes" id="UP000608024">
    <property type="component" value="Unassembled WGS sequence"/>
</dbReference>
<name>A0A919DGM5_9ACTN</name>
<evidence type="ECO:0000313" key="2">
    <source>
        <dbReference type="EMBL" id="GHE41317.1"/>
    </source>
</evidence>
<sequence length="120" mass="13305">MRVLPERSCRIRRTRHWIRRARHWIRRTRHAVQSRAATHAPCHRPARAAGRSPGYVAARPYATATCTPETQAVRRSRPRAGEGCGMSRPDPRRRSAPETQVARLLGGSGVLVRALAAGAA</sequence>
<protein>
    <submittedName>
        <fullName evidence="2">Uncharacterized protein</fullName>
    </submittedName>
</protein>
<organism evidence="2 3">
    <name type="scientific">Streptomyces longispororuber</name>
    <dbReference type="NCBI Taxonomy" id="68230"/>
    <lineage>
        <taxon>Bacteria</taxon>
        <taxon>Bacillati</taxon>
        <taxon>Actinomycetota</taxon>
        <taxon>Actinomycetes</taxon>
        <taxon>Kitasatosporales</taxon>
        <taxon>Streptomycetaceae</taxon>
        <taxon>Streptomyces</taxon>
    </lineage>
</organism>
<dbReference type="EMBL" id="BNBT01000007">
    <property type="protein sequence ID" value="GHE41317.1"/>
    <property type="molecule type" value="Genomic_DNA"/>
</dbReference>
<keyword evidence="3" id="KW-1185">Reference proteome</keyword>